<dbReference type="EMBL" id="VJZT01000002">
    <property type="protein sequence ID" value="TRX42178.1"/>
    <property type="molecule type" value="Genomic_DNA"/>
</dbReference>
<dbReference type="Proteomes" id="UP000316371">
    <property type="component" value="Unassembled WGS sequence"/>
</dbReference>
<gene>
    <name evidence="1" type="ORF">FNW21_02610</name>
</gene>
<sequence length="137" mass="15386">MYHLHKKECNKKGNAVFLTLLFTITSTVSGYSQLAENKKEENLMSVSQNQLSLSNEIINTIQDNQNSIVYLQEKIVPAPSINLNFVLWFMGTKQNPNSVPVDKINSKNALIKSGIAPNRLLLKAFLKKVFDFESVVG</sequence>
<reference evidence="1 2" key="1">
    <citation type="submission" date="2019-07" db="EMBL/GenBank/DDBJ databases">
        <title>Novel species of Flavobacterium.</title>
        <authorList>
            <person name="Liu Q."/>
            <person name="Xin Y.-H."/>
        </authorList>
    </citation>
    <scope>NUCLEOTIDE SEQUENCE [LARGE SCALE GENOMIC DNA]</scope>
    <source>
        <strain evidence="1 2">LB1R34</strain>
    </source>
</reference>
<name>A0A553EAW1_9FLAO</name>
<evidence type="ECO:0000313" key="1">
    <source>
        <dbReference type="EMBL" id="TRX42178.1"/>
    </source>
</evidence>
<dbReference type="OrthoDB" id="1376385at2"/>
<keyword evidence="2" id="KW-1185">Reference proteome</keyword>
<proteinExistence type="predicted"/>
<accession>A0A553EAW1</accession>
<dbReference type="RefSeq" id="WP_144255188.1">
    <property type="nucleotide sequence ID" value="NZ_VJZT01000002.1"/>
</dbReference>
<comment type="caution">
    <text evidence="1">The sequence shown here is derived from an EMBL/GenBank/DDBJ whole genome shotgun (WGS) entry which is preliminary data.</text>
</comment>
<evidence type="ECO:0000313" key="2">
    <source>
        <dbReference type="Proteomes" id="UP000316371"/>
    </source>
</evidence>
<dbReference type="AlphaFoldDB" id="A0A553EAW1"/>
<protein>
    <submittedName>
        <fullName evidence="1">Uncharacterized protein</fullName>
    </submittedName>
</protein>
<organism evidence="1 2">
    <name type="scientific">Flavobacterium restrictum</name>
    <dbReference type="NCBI Taxonomy" id="2594428"/>
    <lineage>
        <taxon>Bacteria</taxon>
        <taxon>Pseudomonadati</taxon>
        <taxon>Bacteroidota</taxon>
        <taxon>Flavobacteriia</taxon>
        <taxon>Flavobacteriales</taxon>
        <taxon>Flavobacteriaceae</taxon>
        <taxon>Flavobacterium</taxon>
    </lineage>
</organism>